<keyword evidence="3" id="KW-1185">Reference proteome</keyword>
<dbReference type="OrthoDB" id="6478907at2"/>
<keyword evidence="1" id="KW-1133">Transmembrane helix</keyword>
<proteinExistence type="predicted"/>
<dbReference type="Pfam" id="PF07214">
    <property type="entry name" value="DUF1418"/>
    <property type="match status" value="1"/>
</dbReference>
<dbReference type="InterPro" id="IPR010815">
    <property type="entry name" value="DUF1418"/>
</dbReference>
<evidence type="ECO:0000256" key="1">
    <source>
        <dbReference type="SAM" id="Phobius"/>
    </source>
</evidence>
<keyword evidence="1" id="KW-0812">Transmembrane</keyword>
<dbReference type="AlphaFoldDB" id="A0A4P8YRG9"/>
<accession>A0A4P8YRG9</accession>
<evidence type="ECO:0000313" key="3">
    <source>
        <dbReference type="Proteomes" id="UP000302163"/>
    </source>
</evidence>
<organism evidence="2 3">
    <name type="scientific">Jejubacter calystegiae</name>
    <dbReference type="NCBI Taxonomy" id="2579935"/>
    <lineage>
        <taxon>Bacteria</taxon>
        <taxon>Pseudomonadati</taxon>
        <taxon>Pseudomonadota</taxon>
        <taxon>Gammaproteobacteria</taxon>
        <taxon>Enterobacterales</taxon>
        <taxon>Enterobacteriaceae</taxon>
        <taxon>Jejubacter</taxon>
    </lineage>
</organism>
<keyword evidence="1" id="KW-0472">Membrane</keyword>
<protein>
    <submittedName>
        <fullName evidence="2">DUF1418 family protein</fullName>
    </submittedName>
</protein>
<name>A0A4P8YRG9_9ENTR</name>
<feature type="transmembrane region" description="Helical" evidence="1">
    <location>
        <begin position="12"/>
        <end position="29"/>
    </location>
</feature>
<sequence>MRTLNDLPKPIILLELLGMILLGLAWLSINGHVALPAPLNGTVAAVVMVCGGIALMLPAAFMLLWGVAHNVAPLLLKQRPQQPTPSSKEKRDDADH</sequence>
<dbReference type="EMBL" id="CP040428">
    <property type="protein sequence ID" value="QCT22698.1"/>
    <property type="molecule type" value="Genomic_DNA"/>
</dbReference>
<feature type="transmembrane region" description="Helical" evidence="1">
    <location>
        <begin position="41"/>
        <end position="68"/>
    </location>
</feature>
<dbReference type="Proteomes" id="UP000302163">
    <property type="component" value="Chromosome"/>
</dbReference>
<gene>
    <name evidence="2" type="ORF">FEM41_14115</name>
</gene>
<reference evidence="2 3" key="1">
    <citation type="submission" date="2019-05" db="EMBL/GenBank/DDBJ databases">
        <title>Complete genome sequence of Izhakiella calystegiae KSNA2, an endophyte isolated from beach morning glory (Calystegia soldanella).</title>
        <authorList>
            <person name="Jiang L."/>
            <person name="Jeong J.C."/>
            <person name="Kim C.Y."/>
            <person name="Kim D.H."/>
            <person name="Kim S.W."/>
            <person name="Lee j."/>
        </authorList>
    </citation>
    <scope>NUCLEOTIDE SEQUENCE [LARGE SCALE GENOMIC DNA]</scope>
    <source>
        <strain evidence="2 3">KSNA2</strain>
    </source>
</reference>
<evidence type="ECO:0000313" key="2">
    <source>
        <dbReference type="EMBL" id="QCT22698.1"/>
    </source>
</evidence>
<dbReference type="KEGG" id="izh:FEM41_14115"/>